<dbReference type="AlphaFoldDB" id="A0A699ZCC1"/>
<proteinExistence type="predicted"/>
<comment type="caution">
    <text evidence="1">The sequence shown here is derived from an EMBL/GenBank/DDBJ whole genome shotgun (WGS) entry which is preliminary data.</text>
</comment>
<accession>A0A699ZCC1</accession>
<organism evidence="1 2">
    <name type="scientific">Haematococcus lacustris</name>
    <name type="common">Green alga</name>
    <name type="synonym">Haematococcus pluvialis</name>
    <dbReference type="NCBI Taxonomy" id="44745"/>
    <lineage>
        <taxon>Eukaryota</taxon>
        <taxon>Viridiplantae</taxon>
        <taxon>Chlorophyta</taxon>
        <taxon>core chlorophytes</taxon>
        <taxon>Chlorophyceae</taxon>
        <taxon>CS clade</taxon>
        <taxon>Chlamydomonadales</taxon>
        <taxon>Haematococcaceae</taxon>
        <taxon>Haematococcus</taxon>
    </lineage>
</organism>
<evidence type="ECO:0000313" key="1">
    <source>
        <dbReference type="EMBL" id="GFH19395.1"/>
    </source>
</evidence>
<keyword evidence="2" id="KW-1185">Reference proteome</keyword>
<gene>
    <name evidence="1" type="ORF">HaLaN_16336</name>
</gene>
<dbReference type="Proteomes" id="UP000485058">
    <property type="component" value="Unassembled WGS sequence"/>
</dbReference>
<protein>
    <submittedName>
        <fullName evidence="1">Uncharacterized protein</fullName>
    </submittedName>
</protein>
<name>A0A699ZCC1_HAELA</name>
<dbReference type="EMBL" id="BLLF01001455">
    <property type="protein sequence ID" value="GFH19395.1"/>
    <property type="molecule type" value="Genomic_DNA"/>
</dbReference>
<sequence length="97" mass="10626">MLLEGRPMTGLEAMQKLLTTIKHPAAAKTYWKDHIGWQMAEAIETVQKTPNADDLLRTLQPLLEAASLPASVLQRKLLALGTNVMPPSWMSTAVCNG</sequence>
<reference evidence="1 2" key="1">
    <citation type="submission" date="2020-02" db="EMBL/GenBank/DDBJ databases">
        <title>Draft genome sequence of Haematococcus lacustris strain NIES-144.</title>
        <authorList>
            <person name="Morimoto D."/>
            <person name="Nakagawa S."/>
            <person name="Yoshida T."/>
            <person name="Sawayama S."/>
        </authorList>
    </citation>
    <scope>NUCLEOTIDE SEQUENCE [LARGE SCALE GENOMIC DNA]</scope>
    <source>
        <strain evidence="1 2">NIES-144</strain>
    </source>
</reference>
<evidence type="ECO:0000313" key="2">
    <source>
        <dbReference type="Proteomes" id="UP000485058"/>
    </source>
</evidence>